<accession>A0A816P961</accession>
<name>A0A816P961_BRANA</name>
<dbReference type="InterPro" id="IPR040338">
    <property type="entry name" value="At1g67623-like"/>
</dbReference>
<dbReference type="Proteomes" id="UP001295469">
    <property type="component" value="Chromosome A09"/>
</dbReference>
<sequence length="243" mass="27848">MRVEKRNKALQQEIQHNTAPILAVQNNTINVVDTERDIRLLIVSKIASTSPINYFNTIITCKRLHFGPEYYPVAKALNLKPLVNQPSLANRYRMLVARCLEANNIDAHFVKGMLEYFESQNQILGLHHIHIASKGGHIQGTYVYGVLLMAVGETDNGVKIINKLTDDKGISVVEECMENFQRSIERPFLHMKETYVSSMQKMWPHLNCHPQEGADTTVCSNCFHFFLLTEFYKMMLGFNDLMD</sequence>
<dbReference type="EMBL" id="HG994363">
    <property type="protein sequence ID" value="CAF2045795.1"/>
    <property type="molecule type" value="Genomic_DNA"/>
</dbReference>
<evidence type="ECO:0000259" key="1">
    <source>
        <dbReference type="Pfam" id="PF23310"/>
    </source>
</evidence>
<dbReference type="PANTHER" id="PTHR33784">
    <property type="entry name" value="OS05G0482100 PROTEIN"/>
    <property type="match status" value="1"/>
</dbReference>
<organism evidence="2">
    <name type="scientific">Brassica napus</name>
    <name type="common">Rape</name>
    <dbReference type="NCBI Taxonomy" id="3708"/>
    <lineage>
        <taxon>Eukaryota</taxon>
        <taxon>Viridiplantae</taxon>
        <taxon>Streptophyta</taxon>
        <taxon>Embryophyta</taxon>
        <taxon>Tracheophyta</taxon>
        <taxon>Spermatophyta</taxon>
        <taxon>Magnoliopsida</taxon>
        <taxon>eudicotyledons</taxon>
        <taxon>Gunneridae</taxon>
        <taxon>Pentapetalae</taxon>
        <taxon>rosids</taxon>
        <taxon>malvids</taxon>
        <taxon>Brassicales</taxon>
        <taxon>Brassicaceae</taxon>
        <taxon>Brassiceae</taxon>
        <taxon>Brassica</taxon>
    </lineage>
</organism>
<gene>
    <name evidence="2" type="ORF">DARMORV10_A09P40840.1</name>
</gene>
<dbReference type="InterPro" id="IPR057136">
    <property type="entry name" value="At2g35280_TPR_dom"/>
</dbReference>
<dbReference type="Pfam" id="PF23310">
    <property type="entry name" value="TPR_27"/>
    <property type="match status" value="1"/>
</dbReference>
<protein>
    <submittedName>
        <fullName evidence="2">(rape) hypothetical protein</fullName>
    </submittedName>
</protein>
<proteinExistence type="predicted"/>
<feature type="domain" description="At2g35280-like TPR" evidence="1">
    <location>
        <begin position="90"/>
        <end position="183"/>
    </location>
</feature>
<dbReference type="AlphaFoldDB" id="A0A816P961"/>
<reference evidence="2" key="1">
    <citation type="submission" date="2021-01" db="EMBL/GenBank/DDBJ databases">
        <authorList>
            <consortium name="Genoscope - CEA"/>
            <person name="William W."/>
        </authorList>
    </citation>
    <scope>NUCLEOTIDE SEQUENCE</scope>
</reference>
<dbReference type="PANTHER" id="PTHR33784:SF21">
    <property type="entry name" value="F-BOX DOMAIN-CONTAINING PROTEIN"/>
    <property type="match status" value="1"/>
</dbReference>
<evidence type="ECO:0000313" key="2">
    <source>
        <dbReference type="EMBL" id="CAF2045795.1"/>
    </source>
</evidence>